<protein>
    <submittedName>
        <fullName evidence="1">Uncharacterized protein</fullName>
    </submittedName>
</protein>
<evidence type="ECO:0000313" key="1">
    <source>
        <dbReference type="EMBL" id="QTA86530.1"/>
    </source>
</evidence>
<name>A0A975BJX9_9BACT</name>
<proteinExistence type="predicted"/>
<organism evidence="1 2">
    <name type="scientific">Desulfonema magnum</name>
    <dbReference type="NCBI Taxonomy" id="45655"/>
    <lineage>
        <taxon>Bacteria</taxon>
        <taxon>Pseudomonadati</taxon>
        <taxon>Thermodesulfobacteriota</taxon>
        <taxon>Desulfobacteria</taxon>
        <taxon>Desulfobacterales</taxon>
        <taxon>Desulfococcaceae</taxon>
        <taxon>Desulfonema</taxon>
    </lineage>
</organism>
<dbReference type="Proteomes" id="UP000663722">
    <property type="component" value="Chromosome"/>
</dbReference>
<dbReference type="KEGG" id="dmm:dnm_025540"/>
<gene>
    <name evidence="1" type="ORF">dnm_025540</name>
</gene>
<dbReference type="EMBL" id="CP061800">
    <property type="protein sequence ID" value="QTA86530.1"/>
    <property type="molecule type" value="Genomic_DNA"/>
</dbReference>
<reference evidence="1" key="1">
    <citation type="journal article" date="2021" name="Microb. Physiol.">
        <title>Proteogenomic Insights into the Physiology of Marine, Sulfate-Reducing, Filamentous Desulfonema limicola and Desulfonema magnum.</title>
        <authorList>
            <person name="Schnaars V."/>
            <person name="Wohlbrand L."/>
            <person name="Scheve S."/>
            <person name="Hinrichs C."/>
            <person name="Reinhardt R."/>
            <person name="Rabus R."/>
        </authorList>
    </citation>
    <scope>NUCLEOTIDE SEQUENCE</scope>
    <source>
        <strain evidence="1">4be13</strain>
    </source>
</reference>
<accession>A0A975BJX9</accession>
<sequence>MRMSVFPKGGVLPFLILFPCSCRVGELQGKRIRKGKS</sequence>
<keyword evidence="2" id="KW-1185">Reference proteome</keyword>
<dbReference type="AlphaFoldDB" id="A0A975BJX9"/>
<evidence type="ECO:0000313" key="2">
    <source>
        <dbReference type="Proteomes" id="UP000663722"/>
    </source>
</evidence>